<reference evidence="10 11" key="1">
    <citation type="journal article" date="2019" name="Nat. Microbiol.">
        <title>Mediterranean grassland soil C-N compound turnover is dependent on rainfall and depth, and is mediated by genomically divergent microorganisms.</title>
        <authorList>
            <person name="Diamond S."/>
            <person name="Andeer P.F."/>
            <person name="Li Z."/>
            <person name="Crits-Christoph A."/>
            <person name="Burstein D."/>
            <person name="Anantharaman K."/>
            <person name="Lane K.R."/>
            <person name="Thomas B.C."/>
            <person name="Pan C."/>
            <person name="Northen T.R."/>
            <person name="Banfield J.F."/>
        </authorList>
    </citation>
    <scope>NUCLEOTIDE SEQUENCE [LARGE SCALE GENOMIC DNA]</scope>
    <source>
        <strain evidence="10">WS_4</strain>
    </source>
</reference>
<dbReference type="GO" id="GO:0007059">
    <property type="term" value="P:chromosome segregation"/>
    <property type="evidence" value="ECO:0007669"/>
    <property type="project" value="UniProtKB-UniRule"/>
</dbReference>
<dbReference type="Gene3D" id="3.40.50.300">
    <property type="entry name" value="P-loop containing nucleotide triphosphate hydrolases"/>
    <property type="match status" value="2"/>
</dbReference>
<evidence type="ECO:0000256" key="8">
    <source>
        <dbReference type="SAM" id="MobiDB-lite"/>
    </source>
</evidence>
<dbReference type="EMBL" id="VBOU01000074">
    <property type="protein sequence ID" value="TMQ54359.1"/>
    <property type="molecule type" value="Genomic_DNA"/>
</dbReference>
<dbReference type="AlphaFoldDB" id="A0A538SSK1"/>
<comment type="subunit">
    <text evidence="7">Homodimer.</text>
</comment>
<dbReference type="Pfam" id="PF02463">
    <property type="entry name" value="SMC_N"/>
    <property type="match status" value="1"/>
</dbReference>
<keyword evidence="6 7" id="KW-0238">DNA-binding</keyword>
<sequence length="1205" mass="134982">MFLKRLDIQGFKSFPQRIRVDFGPGITSVVGPNGSGKTNIVEAIRWVLGEQNMRHLRGDTLEDVIFTGSAQRKPLGMAEVSLTMFNNRGVLPVEYTEIAISRRTFRNGQSEYFINRKPCRLRDLRDLFLDTGMGSHAYSLIERGMVDNVLSDESGHRRFLFEEAAGIMRYKTRKKEALQKLDLTLADLTRVNDVVTEIEREVRSLARQVGKARRFNRLREEIKTLDLGLAKEDLERLAGTGGALQEQRGKAEDRRGAIAGILARHEAELEQLKLELLKRESEVRLAQEELDEREARGAALLNEVAVLRERRAGLLEKLEHARSEGVRLSASLEELSRAKQGLEEERTRLATAQAEKERALGGLEAAIGKMLPQLEERREALRQRKQLSLDLFQTRVKQQSAAENWAAKQAELTQKKGQLLAESAGMEREEQELADSLAAIGRAADSSIAEVERARARVESETRAVAEIEEQIRLHDESEKRAREDFAALESRRATLRELKDRYEGYDESVRSLLAGPTRAARILGTVGDVLHASGDWLAALEASLGEAVQFIVAERTDAALKALKALESGGGGRATFIALDRLSWARAAEVPEKVLGAPGVHGLLLEHVRFEPGFVALASFLLSGVVVVDSIEVGLKLLDQHRELRLHFVTRHGEHVRGPGIYQGGGGPTRAGSVLRREEELERLEKEIERSSAELRKTLTLTETLRGGRVEAQAALEDANRELRETEEARRAEEAKRAEHQIRKDAIARARAALQTALESVESELKVALAEGEIVGDRLGTQHADLRIETTRAQTAFESSLGEIERIRQSAQEAEREIRVRSEEATETDRRIREAHEESALKEKELEAEIALKAEKDRAVQAAREGFGGVKGAADDLEAKAREHRRELNELTERLHRAELEHAESESEMRVLLERVRNEYEVDLATWTAPSVAIAEAGPLAEIEDVDFEAEEGQVPDEAIVSRAVEGTPASRQERREHLRLLQEKLRSLGPVNLLAMQDYEERRQRLSFLTSQRKDLEEARQSLLEAIQKINLTASELFQKTFREVNENFQKVFRTLFEGGEAALTLSGDDPLEAEIEILARPRGKKPQSLSLLSGGEKALTAIALLFAIYLVKPSPFCILDEVDAPLDDANIDRFVLLLREFSQNTQFIVVTHNKKTMEVADCLYGVTMEEPGVSKLVSVRWNTEPPPESEPQEEQELAPVET</sequence>
<dbReference type="GO" id="GO:0005524">
    <property type="term" value="F:ATP binding"/>
    <property type="evidence" value="ECO:0007669"/>
    <property type="project" value="UniProtKB-UniRule"/>
</dbReference>
<feature type="coiled-coil region" evidence="7">
    <location>
        <begin position="451"/>
        <end position="485"/>
    </location>
</feature>
<dbReference type="GO" id="GO:0007062">
    <property type="term" value="P:sister chromatid cohesion"/>
    <property type="evidence" value="ECO:0007669"/>
    <property type="project" value="InterPro"/>
</dbReference>
<dbReference type="InterPro" id="IPR027417">
    <property type="entry name" value="P-loop_NTPase"/>
</dbReference>
<dbReference type="GO" id="GO:0005694">
    <property type="term" value="C:chromosome"/>
    <property type="evidence" value="ECO:0007669"/>
    <property type="project" value="InterPro"/>
</dbReference>
<feature type="coiled-coil region" evidence="7">
    <location>
        <begin position="875"/>
        <end position="916"/>
    </location>
</feature>
<proteinExistence type="inferred from homology"/>
<dbReference type="CDD" id="cd03278">
    <property type="entry name" value="ABC_SMC_barmotin"/>
    <property type="match status" value="1"/>
</dbReference>
<evidence type="ECO:0000256" key="1">
    <source>
        <dbReference type="ARBA" id="ARBA00004496"/>
    </source>
</evidence>
<feature type="coiled-coil region" evidence="7">
    <location>
        <begin position="798"/>
        <end position="825"/>
    </location>
</feature>
<feature type="domain" description="SMC hinge" evidence="9">
    <location>
        <begin position="521"/>
        <end position="639"/>
    </location>
</feature>
<dbReference type="SUPFAM" id="SSF75553">
    <property type="entry name" value="Smc hinge domain"/>
    <property type="match status" value="1"/>
</dbReference>
<dbReference type="GO" id="GO:0003677">
    <property type="term" value="F:DNA binding"/>
    <property type="evidence" value="ECO:0007669"/>
    <property type="project" value="UniProtKB-UniRule"/>
</dbReference>
<gene>
    <name evidence="7 10" type="primary">smc</name>
    <name evidence="10" type="ORF">E6K74_06320</name>
</gene>
<evidence type="ECO:0000256" key="6">
    <source>
        <dbReference type="ARBA" id="ARBA00023125"/>
    </source>
</evidence>
<dbReference type="InterPro" id="IPR024704">
    <property type="entry name" value="SMC"/>
</dbReference>
<dbReference type="FunFam" id="3.40.50.300:FF:000901">
    <property type="entry name" value="Chromosome partition protein Smc"/>
    <property type="match status" value="1"/>
</dbReference>
<evidence type="ECO:0000256" key="3">
    <source>
        <dbReference type="ARBA" id="ARBA00022741"/>
    </source>
</evidence>
<feature type="binding site" evidence="7">
    <location>
        <begin position="32"/>
        <end position="39"/>
    </location>
    <ligand>
        <name>ATP</name>
        <dbReference type="ChEBI" id="CHEBI:30616"/>
    </ligand>
</feature>
<dbReference type="GO" id="GO:0005737">
    <property type="term" value="C:cytoplasm"/>
    <property type="evidence" value="ECO:0007669"/>
    <property type="project" value="UniProtKB-SubCell"/>
</dbReference>
<dbReference type="GO" id="GO:0006260">
    <property type="term" value="P:DNA replication"/>
    <property type="evidence" value="ECO:0007669"/>
    <property type="project" value="UniProtKB-UniRule"/>
</dbReference>
<evidence type="ECO:0000313" key="11">
    <source>
        <dbReference type="Proteomes" id="UP000319829"/>
    </source>
</evidence>
<dbReference type="SMART" id="SM00968">
    <property type="entry name" value="SMC_hinge"/>
    <property type="match status" value="1"/>
</dbReference>
<dbReference type="InterPro" id="IPR011890">
    <property type="entry name" value="SMC_prok"/>
</dbReference>
<dbReference type="Pfam" id="PF06470">
    <property type="entry name" value="SMC_hinge"/>
    <property type="match status" value="1"/>
</dbReference>
<dbReference type="InterPro" id="IPR036277">
    <property type="entry name" value="SMC_hinge_sf"/>
</dbReference>
<evidence type="ECO:0000256" key="7">
    <source>
        <dbReference type="HAMAP-Rule" id="MF_01894"/>
    </source>
</evidence>
<keyword evidence="4 7" id="KW-0067">ATP-binding</keyword>
<dbReference type="SUPFAM" id="SSF52540">
    <property type="entry name" value="P-loop containing nucleoside triphosphate hydrolases"/>
    <property type="match status" value="1"/>
</dbReference>
<feature type="region of interest" description="Disordered" evidence="8">
    <location>
        <begin position="1184"/>
        <end position="1205"/>
    </location>
</feature>
<keyword evidence="3 7" id="KW-0547">Nucleotide-binding</keyword>
<dbReference type="GO" id="GO:0030261">
    <property type="term" value="P:chromosome condensation"/>
    <property type="evidence" value="ECO:0007669"/>
    <property type="project" value="InterPro"/>
</dbReference>
<feature type="coiled-coil region" evidence="7">
    <location>
        <begin position="675"/>
        <end position="772"/>
    </location>
</feature>
<comment type="similarity">
    <text evidence="7">Belongs to the SMC family.</text>
</comment>
<dbReference type="HAMAP" id="MF_01894">
    <property type="entry name" value="Smc_prok"/>
    <property type="match status" value="1"/>
</dbReference>
<feature type="coiled-coil region" evidence="7">
    <location>
        <begin position="262"/>
        <end position="355"/>
    </location>
</feature>
<comment type="domain">
    <text evidence="7">Contains large globular domains required for ATP hydrolysis at each terminus and a third globular domain forming a flexible hinge near the middle of the molecule. These domains are separated by coiled-coil structures.</text>
</comment>
<organism evidence="10 11">
    <name type="scientific">Eiseniibacteriota bacterium</name>
    <dbReference type="NCBI Taxonomy" id="2212470"/>
    <lineage>
        <taxon>Bacteria</taxon>
        <taxon>Candidatus Eiseniibacteriota</taxon>
    </lineage>
</organism>
<dbReference type="Proteomes" id="UP000319829">
    <property type="component" value="Unassembled WGS sequence"/>
</dbReference>
<evidence type="ECO:0000256" key="2">
    <source>
        <dbReference type="ARBA" id="ARBA00022490"/>
    </source>
</evidence>
<dbReference type="PANTHER" id="PTHR43977">
    <property type="entry name" value="STRUCTURAL MAINTENANCE OF CHROMOSOMES PROTEIN 3"/>
    <property type="match status" value="1"/>
</dbReference>
<dbReference type="InterPro" id="IPR010935">
    <property type="entry name" value="SMC_hinge"/>
</dbReference>
<comment type="function">
    <text evidence="7">Required for chromosome condensation and partitioning.</text>
</comment>
<keyword evidence="2 7" id="KW-0963">Cytoplasm</keyword>
<dbReference type="GO" id="GO:0016887">
    <property type="term" value="F:ATP hydrolysis activity"/>
    <property type="evidence" value="ECO:0007669"/>
    <property type="project" value="InterPro"/>
</dbReference>
<dbReference type="PIRSF" id="PIRSF005719">
    <property type="entry name" value="SMC"/>
    <property type="match status" value="1"/>
</dbReference>
<comment type="caution">
    <text evidence="10">The sequence shown here is derived from an EMBL/GenBank/DDBJ whole genome shotgun (WGS) entry which is preliminary data.</text>
</comment>
<accession>A0A538SSK1</accession>
<dbReference type="Gene3D" id="6.10.140.1720">
    <property type="match status" value="1"/>
</dbReference>
<name>A0A538SSK1_UNCEI</name>
<dbReference type="Gene3D" id="3.30.70.1620">
    <property type="match status" value="1"/>
</dbReference>
<dbReference type="Gene3D" id="1.20.1060.20">
    <property type="match status" value="1"/>
</dbReference>
<comment type="subcellular location">
    <subcellularLocation>
        <location evidence="1 7">Cytoplasm</location>
    </subcellularLocation>
</comment>
<keyword evidence="5 7" id="KW-0175">Coiled coil</keyword>
<evidence type="ECO:0000313" key="10">
    <source>
        <dbReference type="EMBL" id="TMQ54359.1"/>
    </source>
</evidence>
<evidence type="ECO:0000256" key="5">
    <source>
        <dbReference type="ARBA" id="ARBA00023054"/>
    </source>
</evidence>
<feature type="coiled-coil region" evidence="7">
    <location>
        <begin position="1001"/>
        <end position="1035"/>
    </location>
</feature>
<evidence type="ECO:0000259" key="9">
    <source>
        <dbReference type="SMART" id="SM00968"/>
    </source>
</evidence>
<dbReference type="NCBIfam" id="TIGR02168">
    <property type="entry name" value="SMC_prok_B"/>
    <property type="match status" value="1"/>
</dbReference>
<evidence type="ECO:0000256" key="4">
    <source>
        <dbReference type="ARBA" id="ARBA00022840"/>
    </source>
</evidence>
<dbReference type="InterPro" id="IPR003395">
    <property type="entry name" value="RecF/RecN/SMC_N"/>
</dbReference>
<protein>
    <recommendedName>
        <fullName evidence="7">Chromosome partition protein Smc</fullName>
    </recommendedName>
</protein>